<comment type="caution">
    <text evidence="2">The sequence shown here is derived from an EMBL/GenBank/DDBJ whole genome shotgun (WGS) entry which is preliminary data.</text>
</comment>
<dbReference type="Proteomes" id="UP000541185">
    <property type="component" value="Unassembled WGS sequence"/>
</dbReference>
<keyword evidence="1" id="KW-0472">Membrane</keyword>
<feature type="transmembrane region" description="Helical" evidence="1">
    <location>
        <begin position="171"/>
        <end position="190"/>
    </location>
</feature>
<sequence>MNQPTPAIVAQSAVRRLPRVALLLFCAAYVIPGFIGRGPWKNQDMMAFGYMYELATGHASWLHPTLLGQPPEFDALLPYWLGAWAIKLAPPWVAADFAARLPFIGLLVLTLAATWYAVYYLSRTPGAQPVPFAFGGEAHTTDYARAMADGGLLALVASLGLMQLSHETTPALAQLGFTALTFYGLAALPYRLLAGGIAVALGLLGLALSGAPSMGVLFGLGGAVLHFTDPPDDATPEARGSGGAVLVILLAAAASAFAAGFHTWHWRLGANEGVGQELHTVLRLIVWFTWPAWPLALWTVWRWRRQLTRRHVALPLWFALVSLATTMLAPNPDRALLLGLPAVATLAAFALPTFSRSASSLIDWFTLLFFSGCALFIWIMWVAIQTGFPPRPAANVARLAPGFQASFGLIAFVVALAATLAWAWLVRWRTSRSREAIWKSLVLPAGGTALCWLLVTTLWLPALDYARSYVAQVSHLVQKLDPNECVEAFGLTRAQVAALRFHGGLDLRAAGQPSGCRWLVTTQELQPALGMVADPQLWALVGAANRPTDAKDNLLLYRKK</sequence>
<evidence type="ECO:0000256" key="1">
    <source>
        <dbReference type="SAM" id="Phobius"/>
    </source>
</evidence>
<evidence type="ECO:0000313" key="2">
    <source>
        <dbReference type="EMBL" id="NML45493.1"/>
    </source>
</evidence>
<organism evidence="2 3">
    <name type="scientific">Ramlibacter agri</name>
    <dbReference type="NCBI Taxonomy" id="2728837"/>
    <lineage>
        <taxon>Bacteria</taxon>
        <taxon>Pseudomonadati</taxon>
        <taxon>Pseudomonadota</taxon>
        <taxon>Betaproteobacteria</taxon>
        <taxon>Burkholderiales</taxon>
        <taxon>Comamonadaceae</taxon>
        <taxon>Ramlibacter</taxon>
    </lineage>
</organism>
<keyword evidence="1" id="KW-1133">Transmembrane helix</keyword>
<feature type="transmembrane region" description="Helical" evidence="1">
    <location>
        <begin position="20"/>
        <end position="40"/>
    </location>
</feature>
<feature type="transmembrane region" description="Helical" evidence="1">
    <location>
        <begin position="241"/>
        <end position="261"/>
    </location>
</feature>
<feature type="transmembrane region" description="Helical" evidence="1">
    <location>
        <begin position="437"/>
        <end position="460"/>
    </location>
</feature>
<evidence type="ECO:0008006" key="4">
    <source>
        <dbReference type="Google" id="ProtNLM"/>
    </source>
</evidence>
<proteinExistence type="predicted"/>
<name>A0A848HAK3_9BURK</name>
<feature type="transmembrane region" description="Helical" evidence="1">
    <location>
        <begin position="404"/>
        <end position="425"/>
    </location>
</feature>
<feature type="transmembrane region" description="Helical" evidence="1">
    <location>
        <begin position="101"/>
        <end position="122"/>
    </location>
</feature>
<dbReference type="EMBL" id="JABBFX010000001">
    <property type="protein sequence ID" value="NML45493.1"/>
    <property type="molecule type" value="Genomic_DNA"/>
</dbReference>
<feature type="transmembrane region" description="Helical" evidence="1">
    <location>
        <begin position="361"/>
        <end position="384"/>
    </location>
</feature>
<protein>
    <recommendedName>
        <fullName evidence="4">Glycosyltransferase</fullName>
    </recommendedName>
</protein>
<accession>A0A848HAK3</accession>
<dbReference type="RefSeq" id="WP_169419559.1">
    <property type="nucleotide sequence ID" value="NZ_JABBFX010000001.1"/>
</dbReference>
<keyword evidence="1" id="KW-0812">Transmembrane</keyword>
<feature type="transmembrane region" description="Helical" evidence="1">
    <location>
        <begin position="196"/>
        <end position="220"/>
    </location>
</feature>
<feature type="transmembrane region" description="Helical" evidence="1">
    <location>
        <begin position="312"/>
        <end position="329"/>
    </location>
</feature>
<dbReference type="AlphaFoldDB" id="A0A848HAK3"/>
<evidence type="ECO:0000313" key="3">
    <source>
        <dbReference type="Proteomes" id="UP000541185"/>
    </source>
</evidence>
<reference evidence="2 3" key="1">
    <citation type="submission" date="2020-04" db="EMBL/GenBank/DDBJ databases">
        <title>Ramlibacter sp. G-1-2-2 isolated from soil.</title>
        <authorList>
            <person name="Dahal R.H."/>
        </authorList>
    </citation>
    <scope>NUCLEOTIDE SEQUENCE [LARGE SCALE GENOMIC DNA]</scope>
    <source>
        <strain evidence="2 3">G-1-2-2</strain>
    </source>
</reference>
<keyword evidence="3" id="KW-1185">Reference proteome</keyword>
<gene>
    <name evidence="2" type="ORF">HHL11_17200</name>
</gene>
<feature type="transmembrane region" description="Helical" evidence="1">
    <location>
        <begin position="335"/>
        <end position="354"/>
    </location>
</feature>
<feature type="transmembrane region" description="Helical" evidence="1">
    <location>
        <begin position="281"/>
        <end position="300"/>
    </location>
</feature>